<keyword evidence="7 8" id="KW-0472">Membrane</keyword>
<dbReference type="RefSeq" id="XP_010253652.1">
    <property type="nucleotide sequence ID" value="XM_010255350.2"/>
</dbReference>
<evidence type="ECO:0000313" key="15">
    <source>
        <dbReference type="RefSeq" id="XP_019052848.1"/>
    </source>
</evidence>
<evidence type="ECO:0000313" key="10">
    <source>
        <dbReference type="RefSeq" id="XP_010253652.1"/>
    </source>
</evidence>
<dbReference type="PANTHER" id="PTHR32195">
    <property type="entry name" value="OS07G0662800 PROTEIN"/>
    <property type="match status" value="1"/>
</dbReference>
<feature type="transmembrane region" description="Helical" evidence="8">
    <location>
        <begin position="328"/>
        <end position="349"/>
    </location>
</feature>
<feature type="transmembrane region" description="Helical" evidence="8">
    <location>
        <begin position="258"/>
        <end position="276"/>
    </location>
</feature>
<evidence type="ECO:0000313" key="12">
    <source>
        <dbReference type="RefSeq" id="XP_010253654.1"/>
    </source>
</evidence>
<keyword evidence="2" id="KW-0813">Transport</keyword>
<feature type="transmembrane region" description="Helical" evidence="8">
    <location>
        <begin position="193"/>
        <end position="214"/>
    </location>
</feature>
<feature type="transmembrane region" description="Helical" evidence="8">
    <location>
        <begin position="220"/>
        <end position="246"/>
    </location>
</feature>
<evidence type="ECO:0000256" key="3">
    <source>
        <dbReference type="ARBA" id="ARBA00022475"/>
    </source>
</evidence>
<dbReference type="GO" id="GO:0009706">
    <property type="term" value="C:chloroplast inner membrane"/>
    <property type="evidence" value="ECO:0000318"/>
    <property type="project" value="GO_Central"/>
</dbReference>
<sequence length="542" mass="58938">MQVVGPAFFPDTWLSAMEAKVIFSSHLIGHRCKNQYPPRPWAWNRQEGSASICFKAISYYGCSGHEQHQKRTPVTGKLKLFITKPKKSSSMQLREESIEASDKKGTVLGAVSLIIGTSIGSGILALPKRTSPAGFVPSAVSIIVCWIFLLVEALLLAEINVGLMRRRREKGREQGDPGVISIRTMAQETLGEWGGTLATVSYIFLAYTSMVAYTSKSGEILYHLINLPTTISGIFFTSLFTILISIGGTQATDQVNQWLTSSMIGLLVAIEVLAVLSGGWSGLEASGNWGKVPSTIPVIIFSLVYHDLAPVICAYLDGDLTRIRVSFILGSLVPLFSLLIWDAIALGLSTKADGVLDPVDLLIRVEWSGISVMVEAFSLLAVGTSLIGTLLGFSQFFVEQLNNLSWHHPSTKIHKSEGNEMSSDLKDEIMPYSLRKWWSSNKLSFTATAMAVAPPLFVSSTVPDAFYTATDIAGGYCMTLLYGILPPAMAWVMRSSSCIGSRGEGSKQKILYHAKPALLGVGLFACVIILEQILQDFLVLNP</sequence>
<dbReference type="PANTHER" id="PTHR32195:SF24">
    <property type="entry name" value="TRYPTOPHAN OR TYROSINE TRANSPORTER PROTEIN"/>
    <property type="match status" value="1"/>
</dbReference>
<dbReference type="eggNOG" id="ENOG502RDNU">
    <property type="taxonomic scope" value="Eukaryota"/>
</dbReference>
<dbReference type="RefSeq" id="XP_010253653.1">
    <property type="nucleotide sequence ID" value="XM_010255351.2"/>
</dbReference>
<gene>
    <name evidence="10 11 12 13 14 15" type="primary">LOC104594843</name>
</gene>
<organism evidence="9 11">
    <name type="scientific">Nelumbo nucifera</name>
    <name type="common">Sacred lotus</name>
    <dbReference type="NCBI Taxonomy" id="4432"/>
    <lineage>
        <taxon>Eukaryota</taxon>
        <taxon>Viridiplantae</taxon>
        <taxon>Streptophyta</taxon>
        <taxon>Embryophyta</taxon>
        <taxon>Tracheophyta</taxon>
        <taxon>Spermatophyta</taxon>
        <taxon>Magnoliopsida</taxon>
        <taxon>Proteales</taxon>
        <taxon>Nelumbonaceae</taxon>
        <taxon>Nelumbo</taxon>
    </lineage>
</organism>
<comment type="subcellular location">
    <subcellularLocation>
        <location evidence="1">Cell inner membrane</location>
        <topology evidence="1">Multi-pass membrane protein</topology>
    </subcellularLocation>
</comment>
<dbReference type="OMA" id="LVKYYDR"/>
<keyword evidence="6 8" id="KW-1133">Transmembrane helix</keyword>
<dbReference type="RefSeq" id="XP_010253657.1">
    <property type="nucleotide sequence ID" value="XM_010255355.1"/>
</dbReference>
<dbReference type="RefSeq" id="XP_019052847.1">
    <property type="nucleotide sequence ID" value="XM_019197302.1"/>
</dbReference>
<dbReference type="KEGG" id="nnu:104594843"/>
<keyword evidence="9" id="KW-1185">Reference proteome</keyword>
<feature type="transmembrane region" description="Helical" evidence="8">
    <location>
        <begin position="443"/>
        <end position="461"/>
    </location>
</feature>
<keyword evidence="5 8" id="KW-0812">Transmembrane</keyword>
<evidence type="ECO:0000256" key="7">
    <source>
        <dbReference type="ARBA" id="ARBA00023136"/>
    </source>
</evidence>
<feature type="transmembrane region" description="Helical" evidence="8">
    <location>
        <begin position="107"/>
        <end position="127"/>
    </location>
</feature>
<dbReference type="AlphaFoldDB" id="A0A1U7ZYC8"/>
<keyword evidence="4" id="KW-0997">Cell inner membrane</keyword>
<dbReference type="GO" id="GO:0005886">
    <property type="term" value="C:plasma membrane"/>
    <property type="evidence" value="ECO:0007669"/>
    <property type="project" value="UniProtKB-SubCell"/>
</dbReference>
<dbReference type="Pfam" id="PF03222">
    <property type="entry name" value="Trp_Tyr_perm"/>
    <property type="match status" value="2"/>
</dbReference>
<evidence type="ECO:0000256" key="2">
    <source>
        <dbReference type="ARBA" id="ARBA00022448"/>
    </source>
</evidence>
<reference evidence="10 11" key="1">
    <citation type="submission" date="2025-04" db="UniProtKB">
        <authorList>
            <consortium name="RefSeq"/>
        </authorList>
    </citation>
    <scope>IDENTIFICATION</scope>
</reference>
<evidence type="ECO:0000256" key="4">
    <source>
        <dbReference type="ARBA" id="ARBA00022519"/>
    </source>
</evidence>
<dbReference type="GO" id="GO:0003333">
    <property type="term" value="P:amino acid transmembrane transport"/>
    <property type="evidence" value="ECO:0007669"/>
    <property type="project" value="InterPro"/>
</dbReference>
<dbReference type="InterPro" id="IPR018227">
    <property type="entry name" value="Amino_acid_transport_2"/>
</dbReference>
<dbReference type="RefSeq" id="XP_019052848.1">
    <property type="nucleotide sequence ID" value="XM_019197303.1"/>
</dbReference>
<dbReference type="Gene3D" id="1.20.1740.10">
    <property type="entry name" value="Amino acid/polyamine transporter I"/>
    <property type="match status" value="1"/>
</dbReference>
<dbReference type="OrthoDB" id="2014999at2759"/>
<evidence type="ECO:0000256" key="5">
    <source>
        <dbReference type="ARBA" id="ARBA00022692"/>
    </source>
</evidence>
<evidence type="ECO:0000313" key="9">
    <source>
        <dbReference type="Proteomes" id="UP000189703"/>
    </source>
</evidence>
<feature type="transmembrane region" description="Helical" evidence="8">
    <location>
        <begin position="139"/>
        <end position="163"/>
    </location>
</feature>
<keyword evidence="3" id="KW-1003">Cell membrane</keyword>
<feature type="transmembrane region" description="Helical" evidence="8">
    <location>
        <begin position="296"/>
        <end position="316"/>
    </location>
</feature>
<evidence type="ECO:0000313" key="13">
    <source>
        <dbReference type="RefSeq" id="XP_010253657.1"/>
    </source>
</evidence>
<protein>
    <submittedName>
        <fullName evidence="10 11">Uncharacterized protein LOC104594843 isoform X1</fullName>
    </submittedName>
</protein>
<evidence type="ECO:0000256" key="1">
    <source>
        <dbReference type="ARBA" id="ARBA00004429"/>
    </source>
</evidence>
<evidence type="ECO:0000256" key="8">
    <source>
        <dbReference type="SAM" id="Phobius"/>
    </source>
</evidence>
<name>A0A1U7ZYC8_NELNU</name>
<dbReference type="Proteomes" id="UP000189703">
    <property type="component" value="Unplaced"/>
</dbReference>
<proteinExistence type="predicted"/>
<feature type="transmembrane region" description="Helical" evidence="8">
    <location>
        <begin position="369"/>
        <end position="393"/>
    </location>
</feature>
<dbReference type="GeneID" id="104594843"/>
<feature type="transmembrane region" description="Helical" evidence="8">
    <location>
        <begin position="473"/>
        <end position="493"/>
    </location>
</feature>
<evidence type="ECO:0000313" key="14">
    <source>
        <dbReference type="RefSeq" id="XP_019052847.1"/>
    </source>
</evidence>
<evidence type="ECO:0000256" key="6">
    <source>
        <dbReference type="ARBA" id="ARBA00022989"/>
    </source>
</evidence>
<feature type="transmembrane region" description="Helical" evidence="8">
    <location>
        <begin position="514"/>
        <end position="534"/>
    </location>
</feature>
<accession>A0A1U7ZYC8</accession>
<evidence type="ECO:0000313" key="11">
    <source>
        <dbReference type="RefSeq" id="XP_010253653.1"/>
    </source>
</evidence>
<dbReference type="RefSeq" id="XP_010253654.1">
    <property type="nucleotide sequence ID" value="XM_010255352.2"/>
</dbReference>